<keyword evidence="18" id="KW-0547">Nucleotide-binding</keyword>
<evidence type="ECO:0000313" key="21">
    <source>
        <dbReference type="Proteomes" id="UP000092993"/>
    </source>
</evidence>
<comment type="catalytic activity">
    <reaction evidence="12">
        <text>a 5,6-dihydrouridine in mRNA + NAD(+) = a uridine in mRNA + NADH + H(+)</text>
        <dbReference type="Rhea" id="RHEA:69851"/>
        <dbReference type="Rhea" id="RHEA-COMP:14658"/>
        <dbReference type="Rhea" id="RHEA-COMP:17789"/>
        <dbReference type="ChEBI" id="CHEBI:15378"/>
        <dbReference type="ChEBI" id="CHEBI:57540"/>
        <dbReference type="ChEBI" id="CHEBI:57945"/>
        <dbReference type="ChEBI" id="CHEBI:65315"/>
        <dbReference type="ChEBI" id="CHEBI:74443"/>
    </reaction>
    <physiologicalReaction direction="right-to-left" evidence="12">
        <dbReference type="Rhea" id="RHEA:69853"/>
    </physiologicalReaction>
</comment>
<evidence type="ECO:0000259" key="19">
    <source>
        <dbReference type="Pfam" id="PF01207"/>
    </source>
</evidence>
<keyword evidence="21" id="KW-1185">Reference proteome</keyword>
<comment type="catalytic activity">
    <reaction evidence="14">
        <text>a 5,6-dihydrouridine in mRNA + NADP(+) = a uridine in mRNA + NADPH + H(+)</text>
        <dbReference type="Rhea" id="RHEA:69855"/>
        <dbReference type="Rhea" id="RHEA-COMP:14658"/>
        <dbReference type="Rhea" id="RHEA-COMP:17789"/>
        <dbReference type="ChEBI" id="CHEBI:15378"/>
        <dbReference type="ChEBI" id="CHEBI:57783"/>
        <dbReference type="ChEBI" id="CHEBI:58349"/>
        <dbReference type="ChEBI" id="CHEBI:65315"/>
        <dbReference type="ChEBI" id="CHEBI:74443"/>
    </reaction>
    <physiologicalReaction direction="right-to-left" evidence="14">
        <dbReference type="Rhea" id="RHEA:69857"/>
    </physiologicalReaction>
</comment>
<feature type="binding site" evidence="18">
    <location>
        <position position="126"/>
    </location>
    <ligand>
        <name>FMN</name>
        <dbReference type="ChEBI" id="CHEBI:58210"/>
    </ligand>
</feature>
<dbReference type="InterPro" id="IPR018517">
    <property type="entry name" value="tRNA_hU_synthase_CS"/>
</dbReference>
<evidence type="ECO:0000256" key="9">
    <source>
        <dbReference type="ARBA" id="ARBA00038313"/>
    </source>
</evidence>
<comment type="catalytic activity">
    <reaction evidence="15">
        <text>5,6-dihydrouridine(17) in tRNA + NADP(+) = uridine(17) in tRNA + NADPH + H(+)</text>
        <dbReference type="Rhea" id="RHEA:53368"/>
        <dbReference type="Rhea" id="RHEA-COMP:13541"/>
        <dbReference type="Rhea" id="RHEA-COMP:13542"/>
        <dbReference type="ChEBI" id="CHEBI:15378"/>
        <dbReference type="ChEBI" id="CHEBI:57783"/>
        <dbReference type="ChEBI" id="CHEBI:58349"/>
        <dbReference type="ChEBI" id="CHEBI:65315"/>
        <dbReference type="ChEBI" id="CHEBI:74443"/>
        <dbReference type="EC" id="1.3.1.88"/>
    </reaction>
    <physiologicalReaction direction="right-to-left" evidence="15">
        <dbReference type="Rhea" id="RHEA:53370"/>
    </physiologicalReaction>
</comment>
<dbReference type="GO" id="GO:0050660">
    <property type="term" value="F:flavin adenine dinucleotide binding"/>
    <property type="evidence" value="ECO:0007669"/>
    <property type="project" value="InterPro"/>
</dbReference>
<dbReference type="EC" id="1.3.1.-" evidence="16"/>
<dbReference type="GO" id="GO:0006397">
    <property type="term" value="P:mRNA processing"/>
    <property type="evidence" value="ECO:0007669"/>
    <property type="project" value="UniProtKB-KW"/>
</dbReference>
<comment type="cofactor">
    <cofactor evidence="1 16 18">
        <name>FMN</name>
        <dbReference type="ChEBI" id="CHEBI:58210"/>
    </cofactor>
</comment>
<evidence type="ECO:0000256" key="4">
    <source>
        <dbReference type="ARBA" id="ARBA00022664"/>
    </source>
</evidence>
<dbReference type="PROSITE" id="PS01136">
    <property type="entry name" value="UPF0034"/>
    <property type="match status" value="1"/>
</dbReference>
<keyword evidence="2 16" id="KW-0285">Flavoprotein</keyword>
<evidence type="ECO:0000256" key="10">
    <source>
        <dbReference type="ARBA" id="ARBA00047287"/>
    </source>
</evidence>
<evidence type="ECO:0000256" key="5">
    <source>
        <dbReference type="ARBA" id="ARBA00022694"/>
    </source>
</evidence>
<comment type="caution">
    <text evidence="20">The sequence shown here is derived from an EMBL/GenBank/DDBJ whole genome shotgun (WGS) entry which is preliminary data.</text>
</comment>
<proteinExistence type="inferred from homology"/>
<dbReference type="SUPFAM" id="SSF51395">
    <property type="entry name" value="FMN-linked oxidoreductases"/>
    <property type="match status" value="1"/>
</dbReference>
<dbReference type="PANTHER" id="PTHR11082:SF5">
    <property type="entry name" value="TRNA-DIHYDROURIDINE(16_17) SYNTHASE [NAD(P)(+)]-LIKE"/>
    <property type="match status" value="1"/>
</dbReference>
<name>A0A1C7LXS8_GRIFR</name>
<comment type="catalytic activity">
    <reaction evidence="11">
        <text>5,6-dihydrouridine(16) in tRNA + NADP(+) = uridine(16) in tRNA + NADPH + H(+)</text>
        <dbReference type="Rhea" id="RHEA:53376"/>
        <dbReference type="Rhea" id="RHEA-COMP:13543"/>
        <dbReference type="Rhea" id="RHEA-COMP:13544"/>
        <dbReference type="ChEBI" id="CHEBI:15378"/>
        <dbReference type="ChEBI" id="CHEBI:57783"/>
        <dbReference type="ChEBI" id="CHEBI:58349"/>
        <dbReference type="ChEBI" id="CHEBI:65315"/>
        <dbReference type="ChEBI" id="CHEBI:74443"/>
        <dbReference type="EC" id="1.3.1.88"/>
    </reaction>
    <physiologicalReaction direction="right-to-left" evidence="11">
        <dbReference type="Rhea" id="RHEA:53378"/>
    </physiologicalReaction>
</comment>
<evidence type="ECO:0000256" key="18">
    <source>
        <dbReference type="PIRSR" id="PIRSR006621-2"/>
    </source>
</evidence>
<evidence type="ECO:0000256" key="2">
    <source>
        <dbReference type="ARBA" id="ARBA00022630"/>
    </source>
</evidence>
<keyword evidence="8" id="KW-0520">NAD</keyword>
<keyword evidence="6" id="KW-0521">NADP</keyword>
<evidence type="ECO:0000256" key="8">
    <source>
        <dbReference type="ARBA" id="ARBA00023027"/>
    </source>
</evidence>
<evidence type="ECO:0000256" key="6">
    <source>
        <dbReference type="ARBA" id="ARBA00022857"/>
    </source>
</evidence>
<dbReference type="InterPro" id="IPR035587">
    <property type="entry name" value="DUS-like_FMN-bd"/>
</dbReference>
<dbReference type="Gene3D" id="3.20.20.70">
    <property type="entry name" value="Aldolase class I"/>
    <property type="match status" value="1"/>
</dbReference>
<dbReference type="OMA" id="NPCLFAN"/>
<feature type="binding site" evidence="18">
    <location>
        <position position="56"/>
    </location>
    <ligand>
        <name>FMN</name>
        <dbReference type="ChEBI" id="CHEBI:58210"/>
    </ligand>
</feature>
<accession>A0A1C7LXS8</accession>
<comment type="similarity">
    <text evidence="16">Belongs to the dus family.</text>
</comment>
<comment type="function">
    <text evidence="16">Catalyzes the synthesis of dihydrouridine, a modified base found in the D-loop of most tRNAs.</text>
</comment>
<dbReference type="GO" id="GO:0102263">
    <property type="term" value="F:tRNA-dihydrouridine17 synthase activity"/>
    <property type="evidence" value="ECO:0007669"/>
    <property type="project" value="RHEA"/>
</dbReference>
<evidence type="ECO:0000256" key="1">
    <source>
        <dbReference type="ARBA" id="ARBA00001917"/>
    </source>
</evidence>
<dbReference type="Pfam" id="PF01207">
    <property type="entry name" value="Dus"/>
    <property type="match status" value="1"/>
</dbReference>
<evidence type="ECO:0000256" key="15">
    <source>
        <dbReference type="ARBA" id="ARBA00049467"/>
    </source>
</evidence>
<feature type="domain" description="DUS-like FMN-binding" evidence="19">
    <location>
        <begin position="1"/>
        <end position="291"/>
    </location>
</feature>
<dbReference type="AlphaFoldDB" id="A0A1C7LXS8"/>
<keyword evidence="4" id="KW-0507">mRNA processing</keyword>
<comment type="catalytic activity">
    <reaction evidence="10">
        <text>5,6-dihydrouridine(17) in tRNA + NAD(+) = uridine(17) in tRNA + NADH + H(+)</text>
        <dbReference type="Rhea" id="RHEA:53372"/>
        <dbReference type="Rhea" id="RHEA-COMP:13541"/>
        <dbReference type="Rhea" id="RHEA-COMP:13542"/>
        <dbReference type="ChEBI" id="CHEBI:15378"/>
        <dbReference type="ChEBI" id="CHEBI:57540"/>
        <dbReference type="ChEBI" id="CHEBI:57945"/>
        <dbReference type="ChEBI" id="CHEBI:65315"/>
        <dbReference type="ChEBI" id="CHEBI:74443"/>
        <dbReference type="EC" id="1.3.1.88"/>
    </reaction>
    <physiologicalReaction direction="right-to-left" evidence="10">
        <dbReference type="Rhea" id="RHEA:53374"/>
    </physiologicalReaction>
</comment>
<evidence type="ECO:0000256" key="16">
    <source>
        <dbReference type="PIRNR" id="PIRNR006621"/>
    </source>
</evidence>
<dbReference type="Proteomes" id="UP000092993">
    <property type="component" value="Unassembled WGS sequence"/>
</dbReference>
<evidence type="ECO:0000256" key="11">
    <source>
        <dbReference type="ARBA" id="ARBA00047652"/>
    </source>
</evidence>
<evidence type="ECO:0000313" key="20">
    <source>
        <dbReference type="EMBL" id="OBZ67614.1"/>
    </source>
</evidence>
<dbReference type="PIRSF" id="PIRSF006621">
    <property type="entry name" value="Dus"/>
    <property type="match status" value="1"/>
</dbReference>
<feature type="active site" description="Proton donor" evidence="17">
    <location>
        <position position="85"/>
    </location>
</feature>
<keyword evidence="3 16" id="KW-0288">FMN</keyword>
<organism evidence="20 21">
    <name type="scientific">Grifola frondosa</name>
    <name type="common">Maitake</name>
    <name type="synonym">Polyporus frondosus</name>
    <dbReference type="NCBI Taxonomy" id="5627"/>
    <lineage>
        <taxon>Eukaryota</taxon>
        <taxon>Fungi</taxon>
        <taxon>Dikarya</taxon>
        <taxon>Basidiomycota</taxon>
        <taxon>Agaricomycotina</taxon>
        <taxon>Agaricomycetes</taxon>
        <taxon>Polyporales</taxon>
        <taxon>Grifolaceae</taxon>
        <taxon>Grifola</taxon>
    </lineage>
</organism>
<evidence type="ECO:0000256" key="13">
    <source>
        <dbReference type="ARBA" id="ARBA00048934"/>
    </source>
</evidence>
<evidence type="ECO:0000256" key="7">
    <source>
        <dbReference type="ARBA" id="ARBA00023002"/>
    </source>
</evidence>
<reference evidence="20 21" key="1">
    <citation type="submission" date="2016-03" db="EMBL/GenBank/DDBJ databases">
        <title>Whole genome sequencing of Grifola frondosa 9006-11.</title>
        <authorList>
            <person name="Min B."/>
            <person name="Park H."/>
            <person name="Kim J.-G."/>
            <person name="Cho H."/>
            <person name="Oh Y.-L."/>
            <person name="Kong W.-S."/>
            <person name="Choi I.-G."/>
        </authorList>
    </citation>
    <scope>NUCLEOTIDE SEQUENCE [LARGE SCALE GENOMIC DNA]</scope>
    <source>
        <strain evidence="20 21">9006-11</strain>
    </source>
</reference>
<dbReference type="PANTHER" id="PTHR11082">
    <property type="entry name" value="TRNA-DIHYDROURIDINE SYNTHASE"/>
    <property type="match status" value="1"/>
</dbReference>
<evidence type="ECO:0000256" key="14">
    <source>
        <dbReference type="ARBA" id="ARBA00049447"/>
    </source>
</evidence>
<feature type="binding site" evidence="18">
    <location>
        <position position="154"/>
    </location>
    <ligand>
        <name>FMN</name>
        <dbReference type="ChEBI" id="CHEBI:58210"/>
    </ligand>
</feature>
<protein>
    <recommendedName>
        <fullName evidence="16">tRNA-dihydrouridine synthase</fullName>
        <ecNumber evidence="16">1.3.1.-</ecNumber>
    </recommendedName>
</protein>
<dbReference type="EMBL" id="LUGG01000023">
    <property type="protein sequence ID" value="OBZ67614.1"/>
    <property type="molecule type" value="Genomic_DNA"/>
</dbReference>
<keyword evidence="5 16" id="KW-0819">tRNA processing</keyword>
<comment type="similarity">
    <text evidence="9">Belongs to the Dus family. Dus1 subfamily.</text>
</comment>
<keyword evidence="7 16" id="KW-0560">Oxidoreductase</keyword>
<sequence length="331" mass="37234">MVNQSDLPFRLLVHRYNASLAFTQMLLPDRLLNDQEYSEFHLRGLGSDSDRPVVVQLCGDDPDLVVRAARKMQGSCDAIDLNLGCPQEAAREGHYGGYLLGQKEWPLVEDIVSAMSHSLTVPVSAKIRLCQNTPATVDFSQHLEAAGASWVTLHARHVSARRRRRGAADLEHVKKLKETLRIPVVSNGNVRTWEDIENNRAFTGADGIMVGESLLANPCLFANVTPDPVHISLEYLDVCREHPDTATIETVQTHIRHFVDSQCSRRPWFNQFRSALGRCQTLADIEALLRNKVQRWRGLPPLLVDDNQSEMVRKQSSLTAQFSHYAPLLTR</sequence>
<dbReference type="GO" id="GO:0102262">
    <property type="term" value="F:tRNA-dihydrouridine16 synthase activity"/>
    <property type="evidence" value="ECO:0007669"/>
    <property type="project" value="RHEA"/>
</dbReference>
<evidence type="ECO:0000256" key="17">
    <source>
        <dbReference type="PIRSR" id="PIRSR006621-1"/>
    </source>
</evidence>
<evidence type="ECO:0000256" key="12">
    <source>
        <dbReference type="ARBA" id="ARBA00048342"/>
    </source>
</evidence>
<gene>
    <name evidence="20" type="primary">DUS1L</name>
    <name evidence="20" type="ORF">A0H81_12247</name>
</gene>
<evidence type="ECO:0000256" key="3">
    <source>
        <dbReference type="ARBA" id="ARBA00022643"/>
    </source>
</evidence>
<dbReference type="CDD" id="cd02801">
    <property type="entry name" value="DUS_like_FMN"/>
    <property type="match status" value="1"/>
</dbReference>
<dbReference type="InterPro" id="IPR013785">
    <property type="entry name" value="Aldolase_TIM"/>
</dbReference>
<dbReference type="GO" id="GO:0106414">
    <property type="term" value="F:mRNA dihydrouridine synthase activity"/>
    <property type="evidence" value="ECO:0007669"/>
    <property type="project" value="RHEA"/>
</dbReference>
<comment type="catalytic activity">
    <reaction evidence="13">
        <text>5,6-dihydrouridine(16) in tRNA + NAD(+) = uridine(16) in tRNA + NADH + H(+)</text>
        <dbReference type="Rhea" id="RHEA:53380"/>
        <dbReference type="Rhea" id="RHEA-COMP:13543"/>
        <dbReference type="Rhea" id="RHEA-COMP:13544"/>
        <dbReference type="ChEBI" id="CHEBI:15378"/>
        <dbReference type="ChEBI" id="CHEBI:57540"/>
        <dbReference type="ChEBI" id="CHEBI:57945"/>
        <dbReference type="ChEBI" id="CHEBI:65315"/>
        <dbReference type="ChEBI" id="CHEBI:74443"/>
        <dbReference type="EC" id="1.3.1.88"/>
    </reaction>
    <physiologicalReaction direction="right-to-left" evidence="13">
        <dbReference type="Rhea" id="RHEA:53382"/>
    </physiologicalReaction>
</comment>
<dbReference type="STRING" id="5627.A0A1C7LXS8"/>
<dbReference type="InterPro" id="IPR001269">
    <property type="entry name" value="DUS_fam"/>
</dbReference>
<dbReference type="OrthoDB" id="272303at2759"/>